<feature type="region of interest" description="Disordered" evidence="1">
    <location>
        <begin position="135"/>
        <end position="182"/>
    </location>
</feature>
<protein>
    <submittedName>
        <fullName evidence="2">Uncharacterized protein</fullName>
    </submittedName>
</protein>
<dbReference type="PaxDb" id="4113-PGSC0003DMT400091641"/>
<proteinExistence type="predicted"/>
<dbReference type="EnsemblPlants" id="PGSC0003DMT400091641">
    <property type="protein sequence ID" value="PGSC0003DMT400091641"/>
    <property type="gene ID" value="PGSC0003DMG400041212"/>
</dbReference>
<name>M1DN30_SOLTU</name>
<dbReference type="HOGENOM" id="CLU_1484469_0_0_1"/>
<dbReference type="Proteomes" id="UP000011115">
    <property type="component" value="Unassembled WGS sequence"/>
</dbReference>
<reference evidence="3" key="1">
    <citation type="journal article" date="2011" name="Nature">
        <title>Genome sequence and analysis of the tuber crop potato.</title>
        <authorList>
            <consortium name="The Potato Genome Sequencing Consortium"/>
        </authorList>
    </citation>
    <scope>NUCLEOTIDE SEQUENCE [LARGE SCALE GENOMIC DNA]</scope>
    <source>
        <strain evidence="3">cv. DM1-3 516 R44</strain>
    </source>
</reference>
<dbReference type="InParanoid" id="M1DN30"/>
<keyword evidence="3" id="KW-1185">Reference proteome</keyword>
<evidence type="ECO:0000313" key="3">
    <source>
        <dbReference type="Proteomes" id="UP000011115"/>
    </source>
</evidence>
<dbReference type="Gramene" id="PGSC0003DMT400091641">
    <property type="protein sequence ID" value="PGSC0003DMT400091641"/>
    <property type="gene ID" value="PGSC0003DMG400041212"/>
</dbReference>
<evidence type="ECO:0000256" key="1">
    <source>
        <dbReference type="SAM" id="MobiDB-lite"/>
    </source>
</evidence>
<accession>M1DN30</accession>
<dbReference type="AlphaFoldDB" id="M1DN30"/>
<organism evidence="2 3">
    <name type="scientific">Solanum tuberosum</name>
    <name type="common">Potato</name>
    <dbReference type="NCBI Taxonomy" id="4113"/>
    <lineage>
        <taxon>Eukaryota</taxon>
        <taxon>Viridiplantae</taxon>
        <taxon>Streptophyta</taxon>
        <taxon>Embryophyta</taxon>
        <taxon>Tracheophyta</taxon>
        <taxon>Spermatophyta</taxon>
        <taxon>Magnoliopsida</taxon>
        <taxon>eudicotyledons</taxon>
        <taxon>Gunneridae</taxon>
        <taxon>Pentapetalae</taxon>
        <taxon>asterids</taxon>
        <taxon>lamiids</taxon>
        <taxon>Solanales</taxon>
        <taxon>Solanaceae</taxon>
        <taxon>Solanoideae</taxon>
        <taxon>Solaneae</taxon>
        <taxon>Solanum</taxon>
    </lineage>
</organism>
<evidence type="ECO:0000313" key="2">
    <source>
        <dbReference type="EnsemblPlants" id="PGSC0003DMT400091641"/>
    </source>
</evidence>
<sequence length="182" mass="20451">MRSEKGKSIENPNLQLIEIDDRIGKSFSKDCPVVLSKESGTFTSRSHMTLEGNVSTHVHGVDPDSHNNFIGQKICGNCCGPIKAQTRDSPNFIKGKSVDPILKFPQISQEYTFFSRNSPNNTELESVMRMKIKKIHGSQNSSEEHEEINMQSEGRREKNDLITLSTENAHENRTGENKVSCQ</sequence>
<reference evidence="2" key="2">
    <citation type="submission" date="2015-06" db="UniProtKB">
        <authorList>
            <consortium name="EnsemblPlants"/>
        </authorList>
    </citation>
    <scope>IDENTIFICATION</scope>
    <source>
        <strain evidence="2">DM1-3 516 R44</strain>
    </source>
</reference>